<evidence type="ECO:0000313" key="1">
    <source>
        <dbReference type="Proteomes" id="UP000887565"/>
    </source>
</evidence>
<dbReference type="WBParaSite" id="nRc.2.0.1.t02005-RA">
    <property type="protein sequence ID" value="nRc.2.0.1.t02005-RA"/>
    <property type="gene ID" value="nRc.2.0.1.g02005"/>
</dbReference>
<name>A0A915HKL5_ROMCU</name>
<reference evidence="2" key="1">
    <citation type="submission" date="2022-11" db="UniProtKB">
        <authorList>
            <consortium name="WormBaseParasite"/>
        </authorList>
    </citation>
    <scope>IDENTIFICATION</scope>
</reference>
<organism evidence="1 2">
    <name type="scientific">Romanomermis culicivorax</name>
    <name type="common">Nematode worm</name>
    <dbReference type="NCBI Taxonomy" id="13658"/>
    <lineage>
        <taxon>Eukaryota</taxon>
        <taxon>Metazoa</taxon>
        <taxon>Ecdysozoa</taxon>
        <taxon>Nematoda</taxon>
        <taxon>Enoplea</taxon>
        <taxon>Dorylaimia</taxon>
        <taxon>Mermithida</taxon>
        <taxon>Mermithoidea</taxon>
        <taxon>Mermithidae</taxon>
        <taxon>Romanomermis</taxon>
    </lineage>
</organism>
<keyword evidence="1" id="KW-1185">Reference proteome</keyword>
<protein>
    <submittedName>
        <fullName evidence="2">Uncharacterized protein</fullName>
    </submittedName>
</protein>
<dbReference type="AlphaFoldDB" id="A0A915HKL5"/>
<dbReference type="Proteomes" id="UP000887565">
    <property type="component" value="Unplaced"/>
</dbReference>
<sequence>MEKRHKNPPEIVGHIVSNTSLDDSSCCGGDWSTATGNESAVVVDGGGRVVEFFGRRHSTLIVFLELGALQKPDNDLGYFVLTFG</sequence>
<evidence type="ECO:0000313" key="2">
    <source>
        <dbReference type="WBParaSite" id="nRc.2.0.1.t02005-RA"/>
    </source>
</evidence>
<proteinExistence type="predicted"/>
<accession>A0A915HKL5</accession>